<dbReference type="PANTHER" id="PTHR23199:SF12">
    <property type="entry name" value="NEUROTROPHIN 1-RELATED"/>
    <property type="match status" value="1"/>
</dbReference>
<dbReference type="PROSITE" id="PS50270">
    <property type="entry name" value="NGF_2"/>
    <property type="match status" value="1"/>
</dbReference>
<dbReference type="GeneID" id="106464008"/>
<dbReference type="InterPro" id="IPR052444">
    <property type="entry name" value="Spz/Toll_ligand-like"/>
</dbReference>
<keyword evidence="6" id="KW-1185">Reference proteome</keyword>
<dbReference type="Gene3D" id="2.10.90.10">
    <property type="entry name" value="Cystine-knot cytokines"/>
    <property type="match status" value="1"/>
</dbReference>
<sequence>MTLLLSVAVCVCSRTVHQNARNNRRHKYSRERAWDPLLQKRGQQVHSLAESNECCPSVTEIVQPRGGVSRFGRILELYHDQNSTQSFYQTSCQDHIKGRPCRYIRSHMHLKSKCVQRYSFTYALVREFNTKDPWRLDYIRIRNGCTCEVRRNKRRK</sequence>
<dbReference type="InterPro" id="IPR029034">
    <property type="entry name" value="Cystine-knot_cytokine"/>
</dbReference>
<gene>
    <name evidence="7" type="primary">LOC106464008</name>
</gene>
<evidence type="ECO:0000256" key="2">
    <source>
        <dbReference type="ARBA" id="ARBA00023157"/>
    </source>
</evidence>
<dbReference type="SUPFAM" id="SSF57501">
    <property type="entry name" value="Cystine-knot cytokines"/>
    <property type="match status" value="1"/>
</dbReference>
<dbReference type="RefSeq" id="XP_013779566.1">
    <property type="nucleotide sequence ID" value="XM_013924112.1"/>
</dbReference>
<organism evidence="6 7">
    <name type="scientific">Limulus polyphemus</name>
    <name type="common">Atlantic horseshoe crab</name>
    <dbReference type="NCBI Taxonomy" id="6850"/>
    <lineage>
        <taxon>Eukaryota</taxon>
        <taxon>Metazoa</taxon>
        <taxon>Ecdysozoa</taxon>
        <taxon>Arthropoda</taxon>
        <taxon>Chelicerata</taxon>
        <taxon>Merostomata</taxon>
        <taxon>Xiphosura</taxon>
        <taxon>Limulidae</taxon>
        <taxon>Limulus</taxon>
    </lineage>
</organism>
<evidence type="ECO:0000256" key="4">
    <source>
        <dbReference type="SAM" id="SignalP"/>
    </source>
</evidence>
<keyword evidence="3" id="KW-0325">Glycoprotein</keyword>
<feature type="chain" id="PRO_5045350214" evidence="4">
    <location>
        <begin position="19"/>
        <end position="156"/>
    </location>
</feature>
<evidence type="ECO:0000313" key="6">
    <source>
        <dbReference type="Proteomes" id="UP000694941"/>
    </source>
</evidence>
<accession>A0ABM1BD45</accession>
<feature type="signal peptide" evidence="4">
    <location>
        <begin position="1"/>
        <end position="18"/>
    </location>
</feature>
<evidence type="ECO:0000259" key="5">
    <source>
        <dbReference type="Pfam" id="PF16077"/>
    </source>
</evidence>
<name>A0ABM1BD45_LIMPO</name>
<dbReference type="Proteomes" id="UP000694941">
    <property type="component" value="Unplaced"/>
</dbReference>
<evidence type="ECO:0000256" key="1">
    <source>
        <dbReference type="ARBA" id="ARBA00022729"/>
    </source>
</evidence>
<protein>
    <submittedName>
        <fullName evidence="7">Uncharacterized protein B0416.2-like</fullName>
    </submittedName>
</protein>
<feature type="domain" description="Spaetzle" evidence="5">
    <location>
        <begin position="53"/>
        <end position="149"/>
    </location>
</feature>
<dbReference type="PANTHER" id="PTHR23199">
    <property type="entry name" value="NEUROTROPHIN 1-RELATED"/>
    <property type="match status" value="1"/>
</dbReference>
<feature type="non-terminal residue" evidence="7">
    <location>
        <position position="156"/>
    </location>
</feature>
<keyword evidence="2" id="KW-1015">Disulfide bond</keyword>
<keyword evidence="1 4" id="KW-0732">Signal</keyword>
<dbReference type="Pfam" id="PF16077">
    <property type="entry name" value="Spaetzle"/>
    <property type="match status" value="1"/>
</dbReference>
<proteinExistence type="predicted"/>
<dbReference type="InterPro" id="IPR032104">
    <property type="entry name" value="Spaetzle"/>
</dbReference>
<reference evidence="7" key="1">
    <citation type="submission" date="2025-08" db="UniProtKB">
        <authorList>
            <consortium name="RefSeq"/>
        </authorList>
    </citation>
    <scope>IDENTIFICATION</scope>
    <source>
        <tissue evidence="7">Muscle</tissue>
    </source>
</reference>
<evidence type="ECO:0000256" key="3">
    <source>
        <dbReference type="ARBA" id="ARBA00023180"/>
    </source>
</evidence>
<evidence type="ECO:0000313" key="7">
    <source>
        <dbReference type="RefSeq" id="XP_013779566.1"/>
    </source>
</evidence>